<feature type="transmembrane region" description="Helical" evidence="1">
    <location>
        <begin position="84"/>
        <end position="110"/>
    </location>
</feature>
<organism evidence="3 6">
    <name type="scientific">Streptomyces albidoflavus</name>
    <dbReference type="NCBI Taxonomy" id="1886"/>
    <lineage>
        <taxon>Bacteria</taxon>
        <taxon>Bacillati</taxon>
        <taxon>Actinomycetota</taxon>
        <taxon>Actinomycetes</taxon>
        <taxon>Kitasatosporales</taxon>
        <taxon>Streptomycetaceae</taxon>
        <taxon>Streptomyces</taxon>
        <taxon>Streptomyces albidoflavus group</taxon>
    </lineage>
</organism>
<keyword evidence="1" id="KW-0472">Membrane</keyword>
<feature type="transmembrane region" description="Helical" evidence="1">
    <location>
        <begin position="46"/>
        <end position="64"/>
    </location>
</feature>
<evidence type="ECO:0000313" key="2">
    <source>
        <dbReference type="EMBL" id="GHI44713.1"/>
    </source>
</evidence>
<accession>A0A2M9SVL7</accession>
<dbReference type="InterPro" id="IPR007403">
    <property type="entry name" value="DUF456"/>
</dbReference>
<name>A0A126XY34_9ACTN</name>
<dbReference type="EMBL" id="BNDZ01000003">
    <property type="protein sequence ID" value="GHI44713.1"/>
    <property type="molecule type" value="Genomic_DNA"/>
</dbReference>
<protein>
    <submittedName>
        <fullName evidence="3">DUF456 domain-containing protein</fullName>
    </submittedName>
    <submittedName>
        <fullName evidence="2">Membrane protein</fullName>
    </submittedName>
</protein>
<feature type="transmembrane region" description="Helical" evidence="1">
    <location>
        <begin position="6"/>
        <end position="39"/>
    </location>
</feature>
<dbReference type="Proteomes" id="UP001051844">
    <property type="component" value="Unassembled WGS sequence"/>
</dbReference>
<dbReference type="Pfam" id="PF04306">
    <property type="entry name" value="DUF456"/>
    <property type="match status" value="1"/>
</dbReference>
<dbReference type="AlphaFoldDB" id="A0A126XY34"/>
<evidence type="ECO:0000256" key="1">
    <source>
        <dbReference type="SAM" id="Phobius"/>
    </source>
</evidence>
<keyword evidence="1" id="KW-0812">Transmembrane</keyword>
<comment type="caution">
    <text evidence="3">The sequence shown here is derived from an EMBL/GenBank/DDBJ whole genome shotgun (WGS) entry which is preliminary data.</text>
</comment>
<dbReference type="Proteomes" id="UP000292693">
    <property type="component" value="Unassembled WGS sequence"/>
</dbReference>
<reference evidence="2" key="2">
    <citation type="submission" date="2022-09" db="EMBL/GenBank/DDBJ databases">
        <title>Whole genome shotgun sequence of Streptomyces albidoflavus NBRC 12854.</title>
        <authorList>
            <person name="Komaki H."/>
            <person name="Tamura T."/>
        </authorList>
    </citation>
    <scope>NUCLEOTIDE SEQUENCE</scope>
    <source>
        <strain evidence="2">NBRC 12854</strain>
    </source>
</reference>
<dbReference type="Proteomes" id="UP000292095">
    <property type="component" value="Unassembled WGS sequence"/>
</dbReference>
<keyword evidence="1" id="KW-1133">Transmembrane helix</keyword>
<dbReference type="EMBL" id="PKLL01000003">
    <property type="protein sequence ID" value="RZE28652.1"/>
    <property type="molecule type" value="Genomic_DNA"/>
</dbReference>
<feature type="transmembrane region" description="Helical" evidence="1">
    <location>
        <begin position="137"/>
        <end position="157"/>
    </location>
</feature>
<evidence type="ECO:0000313" key="5">
    <source>
        <dbReference type="Proteomes" id="UP000292095"/>
    </source>
</evidence>
<sequence>MGAWELLLVGVVMVLGLVGVLVPGLPGTWLVWAATLWWALQDQSSTAWGVLVGASLLLLLAQLVRWQLPGRSGDPMGARLAQWAGWGALAGFVVVPVVGAVPGALVGLYVAERVRLGRRDDAAASVRDVLRRGGWRVLVELFACLLVAGAWVGALVWG</sequence>
<accession>A0A126XY34</accession>
<evidence type="ECO:0000313" key="4">
    <source>
        <dbReference type="EMBL" id="RZE45674.1"/>
    </source>
</evidence>
<dbReference type="RefSeq" id="WP_010641153.1">
    <property type="nucleotide sequence ID" value="NC_020990.1"/>
</dbReference>
<reference evidence="5 6" key="1">
    <citation type="submission" date="2017-12" db="EMBL/GenBank/DDBJ databases">
        <title>Population genomics insights into the ecological differentiation and adaptive evolution in streptomycetes.</title>
        <authorList>
            <person name="Li Y."/>
            <person name="Huang Y."/>
        </authorList>
    </citation>
    <scope>NUCLEOTIDE SEQUENCE [LARGE SCALE GENOMIC DNA]</scope>
    <source>
        <strain evidence="4 5">FXJ.2339</strain>
        <strain evidence="3 6">NBRC 100770</strain>
    </source>
</reference>
<dbReference type="EMBL" id="PKLK01000003">
    <property type="protein sequence ID" value="RZE45674.1"/>
    <property type="molecule type" value="Genomic_DNA"/>
</dbReference>
<gene>
    <name evidence="4" type="ORF">C0Q91_04315</name>
    <name evidence="3" type="ORF">C0Q92_04105</name>
    <name evidence="2" type="ORF">ScoT_08870</name>
</gene>
<accession>A0A0X3WXY3</accession>
<proteinExistence type="predicted"/>
<dbReference type="GeneID" id="97266425"/>
<evidence type="ECO:0000313" key="3">
    <source>
        <dbReference type="EMBL" id="RZE28652.1"/>
    </source>
</evidence>
<dbReference type="KEGG" id="salb:XNR_0671"/>
<evidence type="ECO:0000313" key="6">
    <source>
        <dbReference type="Proteomes" id="UP000292693"/>
    </source>
</evidence>